<feature type="transmembrane region" description="Helical" evidence="1">
    <location>
        <begin position="153"/>
        <end position="172"/>
    </location>
</feature>
<evidence type="ECO:0000256" key="1">
    <source>
        <dbReference type="SAM" id="Phobius"/>
    </source>
</evidence>
<gene>
    <name evidence="2" type="primary">LOC107572894</name>
</gene>
<dbReference type="Ensembl" id="ENSSGRT00000036410.1">
    <property type="protein sequence ID" value="ENSSGRP00000033920.1"/>
    <property type="gene ID" value="ENSSGRG00000018844.1"/>
</dbReference>
<keyword evidence="1" id="KW-0472">Membrane</keyword>
<dbReference type="InterPro" id="IPR008496">
    <property type="entry name" value="TMEM222/RTE1"/>
</dbReference>
<evidence type="ECO:0000313" key="2">
    <source>
        <dbReference type="Ensembl" id="ENSSGRP00000033920.1"/>
    </source>
</evidence>
<organism evidence="2 3">
    <name type="scientific">Sinocyclocheilus grahami</name>
    <name type="common">Dianchi golden-line fish</name>
    <name type="synonym">Barbus grahami</name>
    <dbReference type="NCBI Taxonomy" id="75366"/>
    <lineage>
        <taxon>Eukaryota</taxon>
        <taxon>Metazoa</taxon>
        <taxon>Chordata</taxon>
        <taxon>Craniata</taxon>
        <taxon>Vertebrata</taxon>
        <taxon>Euteleostomi</taxon>
        <taxon>Actinopterygii</taxon>
        <taxon>Neopterygii</taxon>
        <taxon>Teleostei</taxon>
        <taxon>Ostariophysi</taxon>
        <taxon>Cypriniformes</taxon>
        <taxon>Cyprinidae</taxon>
        <taxon>Cyprininae</taxon>
        <taxon>Sinocyclocheilus</taxon>
    </lineage>
</organism>
<dbReference type="Proteomes" id="UP000472262">
    <property type="component" value="Unassembled WGS sequence"/>
</dbReference>
<dbReference type="AlphaFoldDB" id="A0A672MB15"/>
<sequence length="173" mass="19903">VVPALHWSHGHLHFRRCDQRLCRALFRIRGQHGIWKANKVSLKLENVVIPPHLNVSELACDSFNACCFRFWKLDRNKVYGGGANAWDLAVHEASEEYKTRMHNLCCDNCHSHVAMALNLMRYNNSSSWNMVKLCLLSFIHSKHVSFVGFLKTWLPFLMICGITVTIALAINLR</sequence>
<dbReference type="PANTHER" id="PTHR20921:SF0">
    <property type="entry name" value="TRANSMEMBRANE PROTEIN 222"/>
    <property type="match status" value="1"/>
</dbReference>
<dbReference type="Pfam" id="PF05608">
    <property type="entry name" value="RTE1"/>
    <property type="match status" value="1"/>
</dbReference>
<proteinExistence type="predicted"/>
<evidence type="ECO:0000313" key="3">
    <source>
        <dbReference type="Proteomes" id="UP000472262"/>
    </source>
</evidence>
<accession>A0A672MB15</accession>
<reference evidence="2" key="2">
    <citation type="submission" date="2025-09" db="UniProtKB">
        <authorList>
            <consortium name="Ensembl"/>
        </authorList>
    </citation>
    <scope>IDENTIFICATION</scope>
</reference>
<protein>
    <submittedName>
        <fullName evidence="2">Transmembrane protein 222-like</fullName>
    </submittedName>
</protein>
<keyword evidence="3" id="KW-1185">Reference proteome</keyword>
<reference evidence="2" key="1">
    <citation type="submission" date="2025-08" db="UniProtKB">
        <authorList>
            <consortium name="Ensembl"/>
        </authorList>
    </citation>
    <scope>IDENTIFICATION</scope>
</reference>
<keyword evidence="1" id="KW-1133">Transmembrane helix</keyword>
<keyword evidence="1" id="KW-0812">Transmembrane</keyword>
<dbReference type="PANTHER" id="PTHR20921">
    <property type="entry name" value="TRANSMEMBRANE PROTEIN 222"/>
    <property type="match status" value="1"/>
</dbReference>
<name>A0A672MB15_SINGR</name>